<organism evidence="2">
    <name type="scientific">hydrothermal vent metagenome</name>
    <dbReference type="NCBI Taxonomy" id="652676"/>
    <lineage>
        <taxon>unclassified sequences</taxon>
        <taxon>metagenomes</taxon>
        <taxon>ecological metagenomes</taxon>
    </lineage>
</organism>
<dbReference type="InterPro" id="IPR040890">
    <property type="entry name" value="Znf_CopZ"/>
</dbReference>
<dbReference type="InterPro" id="IPR041854">
    <property type="entry name" value="BFD-like_2Fe2S-bd_dom_sf"/>
</dbReference>
<proteinExistence type="predicted"/>
<dbReference type="EMBL" id="UOFS01000046">
    <property type="protein sequence ID" value="VAX00874.1"/>
    <property type="molecule type" value="Genomic_DNA"/>
</dbReference>
<protein>
    <recommendedName>
        <fullName evidence="1">CopZ zinc binding domain-containing protein</fullName>
    </recommendedName>
</protein>
<gene>
    <name evidence="2" type="ORF">MNBD_GAMMA22-939</name>
</gene>
<evidence type="ECO:0000313" key="2">
    <source>
        <dbReference type="EMBL" id="VAX00874.1"/>
    </source>
</evidence>
<sequence>MSDCCSPKLTTTKHQKLSCPLCHVKCKLVTKKTVLLHLVFPLNLDTPSENFYHCSNSECDTIYFLENGTSYNISQVRDKLEIQQGWLCYCFDISKQQYQHALDTGTASEIKDFVIKQTQSHLCACDIRNPSGKCCLAEFKKMENNL</sequence>
<dbReference type="AlphaFoldDB" id="A0A3B1ALY9"/>
<dbReference type="Pfam" id="PF18423">
    <property type="entry name" value="zf_CopZ"/>
    <property type="match status" value="1"/>
</dbReference>
<evidence type="ECO:0000259" key="1">
    <source>
        <dbReference type="Pfam" id="PF18423"/>
    </source>
</evidence>
<dbReference type="NCBIfam" id="NF047645">
    <property type="entry name" value="CopZ_Nterm_CC"/>
    <property type="match status" value="1"/>
</dbReference>
<feature type="domain" description="CopZ zinc binding" evidence="1">
    <location>
        <begin position="18"/>
        <end position="77"/>
    </location>
</feature>
<dbReference type="Gene3D" id="1.10.10.1100">
    <property type="entry name" value="BFD-like [2Fe-2S]-binding domain"/>
    <property type="match status" value="1"/>
</dbReference>
<reference evidence="2" key="1">
    <citation type="submission" date="2018-06" db="EMBL/GenBank/DDBJ databases">
        <authorList>
            <person name="Zhirakovskaya E."/>
        </authorList>
    </citation>
    <scope>NUCLEOTIDE SEQUENCE</scope>
</reference>
<dbReference type="Gene3D" id="2.20.25.270">
    <property type="match status" value="1"/>
</dbReference>
<dbReference type="CDD" id="cd10141">
    <property type="entry name" value="CopZ-like_Fer2_BFD-like"/>
    <property type="match status" value="1"/>
</dbReference>
<accession>A0A3B1ALY9</accession>
<name>A0A3B1ALY9_9ZZZZ</name>